<sequence length="503" mass="54559">MSLVLSSLLDAIKPEEVRGGGDPRVRLLAYDSRDVESGALFFALPGLHTDGHRFVEDALGRGAVAVVHERELPSYREGVVYLRVKNARRALSAASAVFYGHPSQDLEVTGVTGTDGKSSTTYFIYQLLRASGVKVGCISTALFSTGGEPEPNPLRQSTPEAPFVHGALARMREAGCTHAVVEATSHGLSPRTARLEDVRFTVGVLTNITHEHMEFHGSFEQYREDKGRLFRGLPEGGKAVLNLDDPSSGFLAERTRAGVWGYGLGTREGARLWAEVREESLAGSRCLVHGRETLEVWVPFPGRFNVENVLAAVLGAAAAAGKEPEGFLSHVPHLEGVPGRMERVEAGQPFLVLVDYAHTPGAFEKLLPFVRRFVEGRLIVVFGSAGERDRTKRPMQGRVASRWAEVVVLTDEDPRGEDRMAILREIAAGCEGLVEGESLFMVPDRREAIGLAVGMAREGDAVLCLGKGHERSIVTAEGPVAWDEVGAVREALAARGWREEQGL</sequence>
<evidence type="ECO:0000256" key="1">
    <source>
        <dbReference type="ARBA" id="ARBA00005898"/>
    </source>
</evidence>
<feature type="binding site" evidence="10">
    <location>
        <position position="32"/>
    </location>
    <ligand>
        <name>UDP-N-acetyl-alpha-D-muramoyl-L-alanyl-D-glutamate</name>
        <dbReference type="ChEBI" id="CHEBI:83900"/>
    </ligand>
</feature>
<dbReference type="Gene3D" id="3.40.1190.10">
    <property type="entry name" value="Mur-like, catalytic domain"/>
    <property type="match status" value="1"/>
</dbReference>
<comment type="similarity">
    <text evidence="1 10">Belongs to the MurCDEF family. MurE subfamily.</text>
</comment>
<keyword evidence="10" id="KW-0460">Magnesium</keyword>
<proteinExistence type="inferred from homology"/>
<evidence type="ECO:0000256" key="9">
    <source>
        <dbReference type="ARBA" id="ARBA00023316"/>
    </source>
</evidence>
<reference evidence="15 16" key="2">
    <citation type="journal article" date="2010" name="J. Bacteriol.">
        <title>Genome sequence of the polysaccharide-degrading, thermophilic anaerobe Spirochaeta thermophila DSM 6192.</title>
        <authorList>
            <person name="Angelov A."/>
            <person name="Liebl S."/>
            <person name="Ballschmiter M."/>
            <person name="Bomeke M."/>
            <person name="Lehmann R."/>
            <person name="Liesegang H."/>
            <person name="Daniel R."/>
            <person name="Liebl W."/>
        </authorList>
    </citation>
    <scope>NUCLEOTIDE SEQUENCE [LARGE SCALE GENOMIC DNA]</scope>
    <source>
        <strain evidence="16">ATCC 49972 / DSM 6192 / RI 19.B1</strain>
    </source>
</reference>
<feature type="domain" description="Mur ligase C-terminal" evidence="13">
    <location>
        <begin position="339"/>
        <end position="468"/>
    </location>
</feature>
<dbReference type="InterPro" id="IPR005761">
    <property type="entry name" value="UDP-N-AcMur-Glu-dNH2Pim_ligase"/>
</dbReference>
<dbReference type="Pfam" id="PF01225">
    <property type="entry name" value="Mur_ligase"/>
    <property type="match status" value="1"/>
</dbReference>
<comment type="function">
    <text evidence="10">Catalyzes the addition of an amino acid to the nucleotide precursor UDP-N-acetylmuramoyl-L-alanyl-D-glutamate (UMAG) in the biosynthesis of bacterial cell-wall peptidoglycan.</text>
</comment>
<comment type="caution">
    <text evidence="10">Lacks conserved residue(s) required for the propagation of feature annotation.</text>
</comment>
<evidence type="ECO:0000256" key="7">
    <source>
        <dbReference type="ARBA" id="ARBA00022984"/>
    </source>
</evidence>
<protein>
    <recommendedName>
        <fullName evidence="10">UDP-N-acetylmuramyl-tripeptide synthetase</fullName>
        <ecNumber evidence="10">6.3.2.-</ecNumber>
    </recommendedName>
    <alternativeName>
        <fullName evidence="10">UDP-MurNAc-tripeptide synthetase</fullName>
    </alternativeName>
</protein>
<dbReference type="GO" id="GO:0005524">
    <property type="term" value="F:ATP binding"/>
    <property type="evidence" value="ECO:0007669"/>
    <property type="project" value="UniProtKB-UniRule"/>
</dbReference>
<keyword evidence="9 10" id="KW-0961">Cell wall biogenesis/degradation</keyword>
<dbReference type="GO" id="GO:0005737">
    <property type="term" value="C:cytoplasm"/>
    <property type="evidence" value="ECO:0007669"/>
    <property type="project" value="UniProtKB-SubCell"/>
</dbReference>
<evidence type="ECO:0000256" key="5">
    <source>
        <dbReference type="ARBA" id="ARBA00022840"/>
    </source>
</evidence>
<dbReference type="Gene3D" id="3.40.1390.10">
    <property type="entry name" value="MurE/MurF, N-terminal domain"/>
    <property type="match status" value="1"/>
</dbReference>
<accession>E0RP29</accession>
<dbReference type="KEGG" id="sta:STHERM_c17550"/>
<dbReference type="PANTHER" id="PTHR23135:SF4">
    <property type="entry name" value="UDP-N-ACETYLMURAMOYL-L-ALANYL-D-GLUTAMATE--2,6-DIAMINOPIMELATE LIGASE MURE HOMOLOG, CHLOROPLASTIC"/>
    <property type="match status" value="1"/>
</dbReference>
<dbReference type="AlphaFoldDB" id="E0RP29"/>
<dbReference type="SUPFAM" id="SSF53244">
    <property type="entry name" value="MurD-like peptide ligases, peptide-binding domain"/>
    <property type="match status" value="1"/>
</dbReference>
<keyword evidence="3 10" id="KW-0132">Cell division</keyword>
<dbReference type="eggNOG" id="COG0769">
    <property type="taxonomic scope" value="Bacteria"/>
</dbReference>
<keyword evidence="8 10" id="KW-0131">Cell cycle</keyword>
<dbReference type="InterPro" id="IPR036565">
    <property type="entry name" value="Mur-like_cat_sf"/>
</dbReference>
<evidence type="ECO:0000256" key="8">
    <source>
        <dbReference type="ARBA" id="ARBA00023306"/>
    </source>
</evidence>
<dbReference type="UniPathway" id="UPA00219"/>
<feature type="domain" description="Mur ligase N-terminal catalytic" evidence="12">
    <location>
        <begin position="26"/>
        <end position="99"/>
    </location>
</feature>
<comment type="cofactor">
    <cofactor evidence="10">
        <name>Mg(2+)</name>
        <dbReference type="ChEBI" id="CHEBI:18420"/>
    </cofactor>
</comment>
<dbReference type="InterPro" id="IPR000713">
    <property type="entry name" value="Mur_ligase_N"/>
</dbReference>
<keyword evidence="2 10" id="KW-0436">Ligase</keyword>
<dbReference type="GO" id="GO:0051301">
    <property type="term" value="P:cell division"/>
    <property type="evidence" value="ECO:0007669"/>
    <property type="project" value="UniProtKB-KW"/>
</dbReference>
<dbReference type="HOGENOM" id="CLU_022291_4_1_12"/>
<dbReference type="InterPro" id="IPR035911">
    <property type="entry name" value="MurE/MurF_N"/>
</dbReference>
<dbReference type="Pfam" id="PF02875">
    <property type="entry name" value="Mur_ligase_C"/>
    <property type="match status" value="1"/>
</dbReference>
<keyword evidence="5 10" id="KW-0067">ATP-binding</keyword>
<dbReference type="Gene3D" id="3.90.190.20">
    <property type="entry name" value="Mur ligase, C-terminal domain"/>
    <property type="match status" value="1"/>
</dbReference>
<dbReference type="InterPro" id="IPR004101">
    <property type="entry name" value="Mur_ligase_C"/>
</dbReference>
<evidence type="ECO:0000259" key="14">
    <source>
        <dbReference type="Pfam" id="PF08245"/>
    </source>
</evidence>
<evidence type="ECO:0000259" key="12">
    <source>
        <dbReference type="Pfam" id="PF01225"/>
    </source>
</evidence>
<dbReference type="GO" id="GO:0000287">
    <property type="term" value="F:magnesium ion binding"/>
    <property type="evidence" value="ECO:0007669"/>
    <property type="project" value="UniProtKB-UniRule"/>
</dbReference>
<dbReference type="EMBL" id="CP001698">
    <property type="protein sequence ID" value="ADN02690.1"/>
    <property type="molecule type" value="Genomic_DNA"/>
</dbReference>
<comment type="subcellular location">
    <subcellularLocation>
        <location evidence="10 11">Cytoplasm</location>
    </subcellularLocation>
</comment>
<evidence type="ECO:0000256" key="10">
    <source>
        <dbReference type="HAMAP-Rule" id="MF_00208"/>
    </source>
</evidence>
<dbReference type="InterPro" id="IPR036615">
    <property type="entry name" value="Mur_ligase_C_dom_sf"/>
</dbReference>
<comment type="pathway">
    <text evidence="10 11">Cell wall biogenesis; peptidoglycan biosynthesis.</text>
</comment>
<dbReference type="Pfam" id="PF08245">
    <property type="entry name" value="Mur_ligase_M"/>
    <property type="match status" value="1"/>
</dbReference>
<dbReference type="SUPFAM" id="SSF63418">
    <property type="entry name" value="MurE/MurF N-terminal domain"/>
    <property type="match status" value="1"/>
</dbReference>
<dbReference type="GO" id="GO:0071555">
    <property type="term" value="P:cell wall organization"/>
    <property type="evidence" value="ECO:0007669"/>
    <property type="project" value="UniProtKB-KW"/>
</dbReference>
<keyword evidence="10" id="KW-0963">Cytoplasm</keyword>
<evidence type="ECO:0000256" key="11">
    <source>
        <dbReference type="RuleBase" id="RU004135"/>
    </source>
</evidence>
<reference key="1">
    <citation type="submission" date="2009-08" db="EMBL/GenBank/DDBJ databases">
        <title>The genome sequence of Spirochaeta thermophila DSM6192.</title>
        <authorList>
            <person name="Angelov A."/>
            <person name="Mientus M."/>
            <person name="Wittenberg S."/>
            <person name="Lehmann R."/>
            <person name="Liesegang H."/>
            <person name="Daniel R."/>
            <person name="Liebl W."/>
        </authorList>
    </citation>
    <scope>NUCLEOTIDE SEQUENCE</scope>
    <source>
        <strain>DSM 6192</strain>
    </source>
</reference>
<keyword evidence="4 10" id="KW-0547">Nucleotide-binding</keyword>
<dbReference type="HAMAP" id="MF_00208">
    <property type="entry name" value="MurE"/>
    <property type="match status" value="1"/>
</dbReference>
<dbReference type="NCBIfam" id="NF001126">
    <property type="entry name" value="PRK00139.1-4"/>
    <property type="match status" value="1"/>
</dbReference>
<feature type="binding site" evidence="10">
    <location>
        <position position="184"/>
    </location>
    <ligand>
        <name>UDP-N-acetyl-alpha-D-muramoyl-L-alanyl-D-glutamate</name>
        <dbReference type="ChEBI" id="CHEBI:83900"/>
    </ligand>
</feature>
<evidence type="ECO:0000313" key="16">
    <source>
        <dbReference type="Proteomes" id="UP000001296"/>
    </source>
</evidence>
<dbReference type="InterPro" id="IPR013221">
    <property type="entry name" value="Mur_ligase_cen"/>
</dbReference>
<feature type="binding site" evidence="10">
    <location>
        <position position="194"/>
    </location>
    <ligand>
        <name>UDP-N-acetyl-alpha-D-muramoyl-L-alanyl-D-glutamate</name>
        <dbReference type="ChEBI" id="CHEBI:83900"/>
    </ligand>
</feature>
<evidence type="ECO:0000256" key="6">
    <source>
        <dbReference type="ARBA" id="ARBA00022960"/>
    </source>
</evidence>
<feature type="binding site" evidence="10">
    <location>
        <begin position="157"/>
        <end position="158"/>
    </location>
    <ligand>
        <name>UDP-N-acetyl-alpha-D-muramoyl-L-alanyl-D-glutamate</name>
        <dbReference type="ChEBI" id="CHEBI:83900"/>
    </ligand>
</feature>
<evidence type="ECO:0000256" key="3">
    <source>
        <dbReference type="ARBA" id="ARBA00022618"/>
    </source>
</evidence>
<evidence type="ECO:0000256" key="4">
    <source>
        <dbReference type="ARBA" id="ARBA00022741"/>
    </source>
</evidence>
<dbReference type="GO" id="GO:0008360">
    <property type="term" value="P:regulation of cell shape"/>
    <property type="evidence" value="ECO:0007669"/>
    <property type="project" value="UniProtKB-KW"/>
</dbReference>
<gene>
    <name evidence="10" type="primary">murE</name>
    <name evidence="15" type="ordered locus">STHERM_c17550</name>
</gene>
<dbReference type="GO" id="GO:0016881">
    <property type="term" value="F:acid-amino acid ligase activity"/>
    <property type="evidence" value="ECO:0007669"/>
    <property type="project" value="UniProtKB-UniRule"/>
</dbReference>
<dbReference type="GO" id="GO:0009252">
    <property type="term" value="P:peptidoglycan biosynthetic process"/>
    <property type="evidence" value="ECO:0007669"/>
    <property type="project" value="UniProtKB-UniRule"/>
</dbReference>
<feature type="binding site" evidence="10">
    <location>
        <begin position="113"/>
        <end position="119"/>
    </location>
    <ligand>
        <name>ATP</name>
        <dbReference type="ChEBI" id="CHEBI:30616"/>
    </ligand>
</feature>
<organism evidence="15 16">
    <name type="scientific">Winmispira thermophila (strain ATCC 49972 / DSM 6192 / RI 19.B1)</name>
    <name type="common">Spirochaeta thermophila</name>
    <dbReference type="NCBI Taxonomy" id="665571"/>
    <lineage>
        <taxon>Bacteria</taxon>
        <taxon>Pseudomonadati</taxon>
        <taxon>Spirochaetota</taxon>
        <taxon>Spirochaetia</taxon>
        <taxon>Winmispirales</taxon>
        <taxon>Winmispiraceae</taxon>
        <taxon>Winmispira</taxon>
    </lineage>
</organism>
<dbReference type="PANTHER" id="PTHR23135">
    <property type="entry name" value="MUR LIGASE FAMILY MEMBER"/>
    <property type="match status" value="1"/>
</dbReference>
<name>E0RP29_WINT6</name>
<dbReference type="PaxDb" id="665571-STHERM_c17550"/>
<dbReference type="NCBIfam" id="TIGR01085">
    <property type="entry name" value="murE"/>
    <property type="match status" value="1"/>
</dbReference>
<feature type="domain" description="Mur ligase central" evidence="14">
    <location>
        <begin position="111"/>
        <end position="314"/>
    </location>
</feature>
<feature type="modified residue" description="N6-carboxylysine" evidence="10">
    <location>
        <position position="226"/>
    </location>
</feature>
<dbReference type="Proteomes" id="UP000001296">
    <property type="component" value="Chromosome"/>
</dbReference>
<evidence type="ECO:0000256" key="2">
    <source>
        <dbReference type="ARBA" id="ARBA00022598"/>
    </source>
</evidence>
<dbReference type="SUPFAM" id="SSF53623">
    <property type="entry name" value="MurD-like peptide ligases, catalytic domain"/>
    <property type="match status" value="1"/>
</dbReference>
<dbReference type="RefSeq" id="WP_013314529.1">
    <property type="nucleotide sequence ID" value="NC_014484.1"/>
</dbReference>
<evidence type="ECO:0000259" key="13">
    <source>
        <dbReference type="Pfam" id="PF02875"/>
    </source>
</evidence>
<evidence type="ECO:0000313" key="15">
    <source>
        <dbReference type="EMBL" id="ADN02690.1"/>
    </source>
</evidence>
<keyword evidence="6 10" id="KW-0133">Cell shape</keyword>
<comment type="PTM">
    <text evidence="10">Carboxylation is probably crucial for Mg(2+) binding and, consequently, for the gamma-phosphate positioning of ATP.</text>
</comment>
<keyword evidence="7 10" id="KW-0573">Peptidoglycan synthesis</keyword>
<dbReference type="EC" id="6.3.2.-" evidence="10"/>